<feature type="region of interest" description="Disordered" evidence="1">
    <location>
        <begin position="56"/>
        <end position="84"/>
    </location>
</feature>
<evidence type="ECO:0000256" key="1">
    <source>
        <dbReference type="SAM" id="MobiDB-lite"/>
    </source>
</evidence>
<evidence type="ECO:0000313" key="3">
    <source>
        <dbReference type="Proteomes" id="UP000646776"/>
    </source>
</evidence>
<accession>A0A918M0S9</accession>
<dbReference type="Proteomes" id="UP000646776">
    <property type="component" value="Unassembled WGS sequence"/>
</dbReference>
<proteinExistence type="predicted"/>
<protein>
    <submittedName>
        <fullName evidence="2">Uncharacterized protein</fullName>
    </submittedName>
</protein>
<gene>
    <name evidence="2" type="ORF">GCM10010226_88440</name>
</gene>
<comment type="caution">
    <text evidence="2">The sequence shown here is derived from an EMBL/GenBank/DDBJ whole genome shotgun (WGS) entry which is preliminary data.</text>
</comment>
<feature type="compositionally biased region" description="Basic and acidic residues" evidence="1">
    <location>
        <begin position="69"/>
        <end position="84"/>
    </location>
</feature>
<dbReference type="AlphaFoldDB" id="A0A918M0S9"/>
<reference evidence="2" key="1">
    <citation type="journal article" date="2014" name="Int. J. Syst. Evol. Microbiol.">
        <title>Complete genome sequence of Corynebacterium casei LMG S-19264T (=DSM 44701T), isolated from a smear-ripened cheese.</title>
        <authorList>
            <consortium name="US DOE Joint Genome Institute (JGI-PGF)"/>
            <person name="Walter F."/>
            <person name="Albersmeier A."/>
            <person name="Kalinowski J."/>
            <person name="Ruckert C."/>
        </authorList>
    </citation>
    <scope>NUCLEOTIDE SEQUENCE</scope>
    <source>
        <strain evidence="2">JCM 4125</strain>
    </source>
</reference>
<name>A0A918M0S9_9ACTN</name>
<keyword evidence="3" id="KW-1185">Reference proteome</keyword>
<organism evidence="2 3">
    <name type="scientific">Streptomyces phaeofaciens</name>
    <dbReference type="NCBI Taxonomy" id="68254"/>
    <lineage>
        <taxon>Bacteria</taxon>
        <taxon>Bacillati</taxon>
        <taxon>Actinomycetota</taxon>
        <taxon>Actinomycetes</taxon>
        <taxon>Kitasatosporales</taxon>
        <taxon>Streptomycetaceae</taxon>
        <taxon>Streptomyces</taxon>
    </lineage>
</organism>
<dbReference type="EMBL" id="BMSA01000053">
    <property type="protein sequence ID" value="GGT97345.1"/>
    <property type="molecule type" value="Genomic_DNA"/>
</dbReference>
<sequence>MTAHRAELSAHVDQSLLPGAPVFPYDLLLPDSWREDLTGTLGKVAAADTDLLRTAAVHGPGDPHVSGHPGREPLDSRPRADLHY</sequence>
<reference evidence="2" key="2">
    <citation type="submission" date="2020-09" db="EMBL/GenBank/DDBJ databases">
        <authorList>
            <person name="Sun Q."/>
            <person name="Ohkuma M."/>
        </authorList>
    </citation>
    <scope>NUCLEOTIDE SEQUENCE</scope>
    <source>
        <strain evidence="2">JCM 4125</strain>
    </source>
</reference>
<evidence type="ECO:0000313" key="2">
    <source>
        <dbReference type="EMBL" id="GGT97345.1"/>
    </source>
</evidence>